<keyword evidence="2" id="KW-0560">Oxidoreductase</keyword>
<dbReference type="GO" id="GO:0051213">
    <property type="term" value="F:dioxygenase activity"/>
    <property type="evidence" value="ECO:0007669"/>
    <property type="project" value="UniProtKB-KW"/>
</dbReference>
<dbReference type="Pfam" id="PF00903">
    <property type="entry name" value="Glyoxalase"/>
    <property type="match status" value="1"/>
</dbReference>
<gene>
    <name evidence="2" type="ORF">B5P37_05540</name>
</gene>
<dbReference type="InterPro" id="IPR037523">
    <property type="entry name" value="VOC_core"/>
</dbReference>
<evidence type="ECO:0000313" key="2">
    <source>
        <dbReference type="EMBL" id="ARJ50819.1"/>
    </source>
</evidence>
<organism evidence="2 3">
    <name type="scientific">Staphylococcus lutrae</name>
    <dbReference type="NCBI Taxonomy" id="155085"/>
    <lineage>
        <taxon>Bacteria</taxon>
        <taxon>Bacillati</taxon>
        <taxon>Bacillota</taxon>
        <taxon>Bacilli</taxon>
        <taxon>Bacillales</taxon>
        <taxon>Staphylococcaceae</taxon>
        <taxon>Staphylococcus</taxon>
    </lineage>
</organism>
<dbReference type="RefSeq" id="WP_085237297.1">
    <property type="nucleotide sequence ID" value="NZ_CP020773.1"/>
</dbReference>
<accession>A0AAC9WJ00</accession>
<evidence type="ECO:0000313" key="3">
    <source>
        <dbReference type="Proteomes" id="UP000242864"/>
    </source>
</evidence>
<keyword evidence="2" id="KW-0223">Dioxygenase</keyword>
<proteinExistence type="predicted"/>
<keyword evidence="3" id="KW-1185">Reference proteome</keyword>
<dbReference type="InterPro" id="IPR029068">
    <property type="entry name" value="Glyas_Bleomycin-R_OHBP_Dase"/>
</dbReference>
<protein>
    <submittedName>
        <fullName evidence="2">Ring-cleaving dioxygenase</fullName>
    </submittedName>
</protein>
<feature type="domain" description="VOC" evidence="1">
    <location>
        <begin position="6"/>
        <end position="130"/>
    </location>
</feature>
<sequence>MEPIKNIHHISAIVGHPKENKDFYEKVLNLRLVKKTVNFDDPGTYHLYFANDNVDSGSVMTFFPWAKAHHGRVGSGQVGRIAFRIPKNSKAYWLEHLKANQIEITETERFRYPTIEFEDIHGLDLALVETDEESDNHHILGFHGTVLLSLRPVETLKELVNDLGLIELEHDATHFHLETASDFKHHIIIPKNPLPEGRWGVGTVHHIAWSVDDDDVHLAWQSYLIGQGYHVTEIKDRHYFKALYTKERGHIIFEWATVTPGFDRDESKSQLGQKVMLPPQYEANREAILSKLPYLD</sequence>
<dbReference type="InterPro" id="IPR004360">
    <property type="entry name" value="Glyas_Fos-R_dOase_dom"/>
</dbReference>
<dbReference type="PROSITE" id="PS51819">
    <property type="entry name" value="VOC"/>
    <property type="match status" value="1"/>
</dbReference>
<reference evidence="2 3" key="1">
    <citation type="submission" date="2017-04" db="EMBL/GenBank/DDBJ databases">
        <authorList>
            <person name="Veseli I.A."/>
            <person name="Tang C."/>
            <person name="Pombert J.-F."/>
        </authorList>
    </citation>
    <scope>NUCLEOTIDE SEQUENCE [LARGE SCALE GENOMIC DNA]</scope>
    <source>
        <strain evidence="2 3">ATCC 700373</strain>
    </source>
</reference>
<dbReference type="EMBL" id="CP020773">
    <property type="protein sequence ID" value="ARJ50819.1"/>
    <property type="molecule type" value="Genomic_DNA"/>
</dbReference>
<evidence type="ECO:0000259" key="1">
    <source>
        <dbReference type="PROSITE" id="PS51819"/>
    </source>
</evidence>
<dbReference type="Proteomes" id="UP000242864">
    <property type="component" value="Chromosome"/>
</dbReference>
<dbReference type="PANTHER" id="PTHR36110:SF2">
    <property type="entry name" value="RING-CLEAVING DIOXYGENASE MHQE-RELATED"/>
    <property type="match status" value="1"/>
</dbReference>
<dbReference type="InterPro" id="IPR052537">
    <property type="entry name" value="Extradiol_RC_dioxygenase"/>
</dbReference>
<dbReference type="Gene3D" id="3.10.180.10">
    <property type="entry name" value="2,3-Dihydroxybiphenyl 1,2-Dioxygenase, domain 1"/>
    <property type="match status" value="2"/>
</dbReference>
<dbReference type="SUPFAM" id="SSF54593">
    <property type="entry name" value="Glyoxalase/Bleomycin resistance protein/Dihydroxybiphenyl dioxygenase"/>
    <property type="match status" value="1"/>
</dbReference>
<dbReference type="AlphaFoldDB" id="A0AAC9WJ00"/>
<dbReference type="PANTHER" id="PTHR36110">
    <property type="entry name" value="RING-CLEAVING DIOXYGENASE MHQE-RELATED"/>
    <property type="match status" value="1"/>
</dbReference>
<name>A0AAC9WJ00_9STAP</name>
<dbReference type="KEGG" id="slz:B5P37_05540"/>